<feature type="non-terminal residue" evidence="1">
    <location>
        <position position="116"/>
    </location>
</feature>
<evidence type="ECO:0000313" key="1">
    <source>
        <dbReference type="EMBL" id="GCC48249.1"/>
    </source>
</evidence>
<organism evidence="1 2">
    <name type="scientific">Chiloscyllium punctatum</name>
    <name type="common">Brownbanded bambooshark</name>
    <name type="synonym">Hemiscyllium punctatum</name>
    <dbReference type="NCBI Taxonomy" id="137246"/>
    <lineage>
        <taxon>Eukaryota</taxon>
        <taxon>Metazoa</taxon>
        <taxon>Chordata</taxon>
        <taxon>Craniata</taxon>
        <taxon>Vertebrata</taxon>
        <taxon>Chondrichthyes</taxon>
        <taxon>Elasmobranchii</taxon>
        <taxon>Galeomorphii</taxon>
        <taxon>Galeoidea</taxon>
        <taxon>Orectolobiformes</taxon>
        <taxon>Hemiscylliidae</taxon>
        <taxon>Chiloscyllium</taxon>
    </lineage>
</organism>
<reference evidence="1 2" key="1">
    <citation type="journal article" date="2018" name="Nat. Ecol. Evol.">
        <title>Shark genomes provide insights into elasmobranch evolution and the origin of vertebrates.</title>
        <authorList>
            <person name="Hara Y"/>
            <person name="Yamaguchi K"/>
            <person name="Onimaru K"/>
            <person name="Kadota M"/>
            <person name="Koyanagi M"/>
            <person name="Keeley SD"/>
            <person name="Tatsumi K"/>
            <person name="Tanaka K"/>
            <person name="Motone F"/>
            <person name="Kageyama Y"/>
            <person name="Nozu R"/>
            <person name="Adachi N"/>
            <person name="Nishimura O"/>
            <person name="Nakagawa R"/>
            <person name="Tanegashima C"/>
            <person name="Kiyatake I"/>
            <person name="Matsumoto R"/>
            <person name="Murakumo K"/>
            <person name="Nishida K"/>
            <person name="Terakita A"/>
            <person name="Kuratani S"/>
            <person name="Sato K"/>
            <person name="Hyodo S Kuraku.S."/>
        </authorList>
    </citation>
    <scope>NUCLEOTIDE SEQUENCE [LARGE SCALE GENOMIC DNA]</scope>
</reference>
<protein>
    <submittedName>
        <fullName evidence="1">Uncharacterized protein</fullName>
    </submittedName>
</protein>
<dbReference type="AlphaFoldDB" id="A0A401U047"/>
<accession>A0A401U047</accession>
<dbReference type="Proteomes" id="UP000287033">
    <property type="component" value="Unassembled WGS sequence"/>
</dbReference>
<sequence length="116" mass="13086">MRLLDPREHREAADALVAVGVEERVVVLERDATVGVAVRTEHEGVREQAVAVEDLALAADRIEPQCRHAVEQRLARLEFVNVRRRHADHLQMRGSGIVEPRAETRMRLEARAVGQI</sequence>
<dbReference type="EMBL" id="BEZZ01237195">
    <property type="protein sequence ID" value="GCC48249.1"/>
    <property type="molecule type" value="Genomic_DNA"/>
</dbReference>
<proteinExistence type="predicted"/>
<evidence type="ECO:0000313" key="2">
    <source>
        <dbReference type="Proteomes" id="UP000287033"/>
    </source>
</evidence>
<name>A0A401U047_CHIPU</name>
<gene>
    <name evidence="1" type="ORF">chiPu_0032452</name>
</gene>
<comment type="caution">
    <text evidence="1">The sequence shown here is derived from an EMBL/GenBank/DDBJ whole genome shotgun (WGS) entry which is preliminary data.</text>
</comment>
<keyword evidence="2" id="KW-1185">Reference proteome</keyword>